<dbReference type="EMBL" id="LSSL01003576">
    <property type="protein sequence ID" value="OLY80324.1"/>
    <property type="molecule type" value="Genomic_DNA"/>
</dbReference>
<protein>
    <submittedName>
        <fullName evidence="1">Uncharacterized protein</fullName>
    </submittedName>
</protein>
<keyword evidence="2" id="KW-1185">Reference proteome</keyword>
<gene>
    <name evidence="1" type="ORF">AYI68_g5582</name>
</gene>
<organism evidence="1 2">
    <name type="scientific">Smittium mucronatum</name>
    <dbReference type="NCBI Taxonomy" id="133383"/>
    <lineage>
        <taxon>Eukaryota</taxon>
        <taxon>Fungi</taxon>
        <taxon>Fungi incertae sedis</taxon>
        <taxon>Zoopagomycota</taxon>
        <taxon>Kickxellomycotina</taxon>
        <taxon>Harpellomycetes</taxon>
        <taxon>Harpellales</taxon>
        <taxon>Legeriomycetaceae</taxon>
        <taxon>Smittium</taxon>
    </lineage>
</organism>
<reference evidence="1 2" key="1">
    <citation type="journal article" date="2016" name="Mol. Biol. Evol.">
        <title>Genome-Wide Survey of Gut Fungi (Harpellales) Reveals the First Horizontally Transferred Ubiquitin Gene from a Mosquito Host.</title>
        <authorList>
            <person name="Wang Y."/>
            <person name="White M.M."/>
            <person name="Kvist S."/>
            <person name="Moncalvo J.M."/>
        </authorList>
    </citation>
    <scope>NUCLEOTIDE SEQUENCE [LARGE SCALE GENOMIC DNA]</scope>
    <source>
        <strain evidence="1 2">ALG-7-W6</strain>
    </source>
</reference>
<name>A0A1R0GTV0_9FUNG</name>
<dbReference type="Proteomes" id="UP000187455">
    <property type="component" value="Unassembled WGS sequence"/>
</dbReference>
<dbReference type="AlphaFoldDB" id="A0A1R0GTV0"/>
<sequence length="89" mass="10226">MARVVVNKSVSKAQDAKKVAIKLPIATKKHLNTKTYIKEIKDTISLTFLTEVRAKKLHNGDPKKRLYDFAIVKIYTLVVRMVTRRLIFA</sequence>
<evidence type="ECO:0000313" key="1">
    <source>
        <dbReference type="EMBL" id="OLY80324.1"/>
    </source>
</evidence>
<accession>A0A1R0GTV0</accession>
<evidence type="ECO:0000313" key="2">
    <source>
        <dbReference type="Proteomes" id="UP000187455"/>
    </source>
</evidence>
<comment type="caution">
    <text evidence="1">The sequence shown here is derived from an EMBL/GenBank/DDBJ whole genome shotgun (WGS) entry which is preliminary data.</text>
</comment>
<proteinExistence type="predicted"/>